<dbReference type="CDD" id="cd00063">
    <property type="entry name" value="FN3"/>
    <property type="match status" value="1"/>
</dbReference>
<evidence type="ECO:0000313" key="4">
    <source>
        <dbReference type="EMBL" id="GGP36827.1"/>
    </source>
</evidence>
<dbReference type="EMBL" id="BMRG01000001">
    <property type="protein sequence ID" value="GGP36827.1"/>
    <property type="molecule type" value="Genomic_DNA"/>
</dbReference>
<keyword evidence="1" id="KW-0378">Hydrolase</keyword>
<organism evidence="4 5">
    <name type="scientific">Saccharothrix coeruleofusca</name>
    <dbReference type="NCBI Taxonomy" id="33919"/>
    <lineage>
        <taxon>Bacteria</taxon>
        <taxon>Bacillati</taxon>
        <taxon>Actinomycetota</taxon>
        <taxon>Actinomycetes</taxon>
        <taxon>Pseudonocardiales</taxon>
        <taxon>Pseudonocardiaceae</taxon>
        <taxon>Saccharothrix</taxon>
    </lineage>
</organism>
<keyword evidence="1" id="KW-0326">Glycosidase</keyword>
<dbReference type="InterPro" id="IPR036116">
    <property type="entry name" value="FN3_sf"/>
</dbReference>
<dbReference type="Proteomes" id="UP000639606">
    <property type="component" value="Unassembled WGS sequence"/>
</dbReference>
<dbReference type="Gene3D" id="2.60.40.10">
    <property type="entry name" value="Immunoglobulins"/>
    <property type="match status" value="1"/>
</dbReference>
<dbReference type="RefSeq" id="WP_189221371.1">
    <property type="nucleotide sequence ID" value="NZ_BMRG01000001.1"/>
</dbReference>
<name>A0A918EBL3_9PSEU</name>
<proteinExistence type="predicted"/>
<gene>
    <name evidence="4" type="ORF">GCM10010185_05040</name>
</gene>
<sequence>MDRRRIAALAAGAVLFTGVVAVLRGTGADTPATTSGTSAPPPTSLAPFAAEGVLLPTAGTPPQPPREVRVEAGGQRLRVRWSGDAPGYEVRWGAGEELDRTRLVGLSSVQLDGLENGVAHRVEVRAVDAFGLRSEPVRASGTPREEPLDDYWLVERFDQPTAPDPTRWRVAAAPGCARTGPGAGDDGRRLVISSSCAAAAVALRSRTPFALHDADVLGRFAAETDAPGADGELSVDLVPGPVTSVSGEALPPDALRVRVATGGSGTSVDVLVPEGASTRALRELPALEPGITHRWEVVLRRDGVRVLLDGEAVAESPVVPRWREATALLSVSGPTGQRVHVDRVAFDSARAEAPPTVVPPRLVVVGEQPDTADTEPVDGVAGGQLRLTLLHFEEPTTPPELTALVAGASVPLRPAVPGTPWRPDTGYPLVADLPPDLLRQKAGGALEVAVPTPFRSRPTHLDLELTPAPGARPATAPPVDPLPPAETAPARVVGAVLDAAGQPVPGGTPVRPGRLVLDLALDGTAGQRATGVAGLAGFTLWLDGDRVAAVPTDADGPGVAGRYRLALNTGGLAEGPHMIEVRLFGSSGETRPTSAFVPFFIGR</sequence>
<evidence type="ECO:0000313" key="5">
    <source>
        <dbReference type="Proteomes" id="UP000639606"/>
    </source>
</evidence>
<accession>A0A918EBL3</accession>
<evidence type="ECO:0000256" key="2">
    <source>
        <dbReference type="ARBA" id="ARBA00023326"/>
    </source>
</evidence>
<reference evidence="4" key="1">
    <citation type="journal article" date="2014" name="Int. J. Syst. Evol. Microbiol.">
        <title>Complete genome sequence of Corynebacterium casei LMG S-19264T (=DSM 44701T), isolated from a smear-ripened cheese.</title>
        <authorList>
            <consortium name="US DOE Joint Genome Institute (JGI-PGF)"/>
            <person name="Walter F."/>
            <person name="Albersmeier A."/>
            <person name="Kalinowski J."/>
            <person name="Ruckert C."/>
        </authorList>
    </citation>
    <scope>NUCLEOTIDE SEQUENCE</scope>
    <source>
        <strain evidence="4">JCM 3313</strain>
    </source>
</reference>
<comment type="caution">
    <text evidence="4">The sequence shown here is derived from an EMBL/GenBank/DDBJ whole genome shotgun (WGS) entry which is preliminary data.</text>
</comment>
<feature type="domain" description="Fibronectin type-III" evidence="3">
    <location>
        <begin position="61"/>
        <end position="145"/>
    </location>
</feature>
<dbReference type="GO" id="GO:0016798">
    <property type="term" value="F:hydrolase activity, acting on glycosyl bonds"/>
    <property type="evidence" value="ECO:0007669"/>
    <property type="project" value="UniProtKB-KW"/>
</dbReference>
<keyword evidence="5" id="KW-1185">Reference proteome</keyword>
<evidence type="ECO:0000256" key="1">
    <source>
        <dbReference type="ARBA" id="ARBA00023295"/>
    </source>
</evidence>
<reference evidence="4" key="2">
    <citation type="submission" date="2020-09" db="EMBL/GenBank/DDBJ databases">
        <authorList>
            <person name="Sun Q."/>
            <person name="Ohkuma M."/>
        </authorList>
    </citation>
    <scope>NUCLEOTIDE SEQUENCE</scope>
    <source>
        <strain evidence="4">JCM 3313</strain>
    </source>
</reference>
<dbReference type="SUPFAM" id="SSF49265">
    <property type="entry name" value="Fibronectin type III"/>
    <property type="match status" value="1"/>
</dbReference>
<dbReference type="PROSITE" id="PS50853">
    <property type="entry name" value="FN3"/>
    <property type="match status" value="1"/>
</dbReference>
<keyword evidence="2" id="KW-0624">Polysaccharide degradation</keyword>
<keyword evidence="2" id="KW-0119">Carbohydrate metabolism</keyword>
<dbReference type="GO" id="GO:0000272">
    <property type="term" value="P:polysaccharide catabolic process"/>
    <property type="evidence" value="ECO:0007669"/>
    <property type="project" value="UniProtKB-KW"/>
</dbReference>
<protein>
    <recommendedName>
        <fullName evidence="3">Fibronectin type-III domain-containing protein</fullName>
    </recommendedName>
</protein>
<dbReference type="AlphaFoldDB" id="A0A918EBL3"/>
<dbReference type="InterPro" id="IPR013783">
    <property type="entry name" value="Ig-like_fold"/>
</dbReference>
<evidence type="ECO:0000259" key="3">
    <source>
        <dbReference type="PROSITE" id="PS50853"/>
    </source>
</evidence>
<dbReference type="SMART" id="SM00060">
    <property type="entry name" value="FN3"/>
    <property type="match status" value="1"/>
</dbReference>
<dbReference type="InterPro" id="IPR003961">
    <property type="entry name" value="FN3_dom"/>
</dbReference>